<name>A0A2T3A6C1_9PEZI</name>
<dbReference type="InParanoid" id="A0A2T3A6C1"/>
<evidence type="ECO:0000313" key="3">
    <source>
        <dbReference type="Proteomes" id="UP000241462"/>
    </source>
</evidence>
<sequence length="156" mass="16752">MSYYSPPPPPPPPPSFSLLLGSCLSTYVGVCVCISMWTCSCIACTAQGADNACSSYSRNKAVLGEPCLHNSTDTGRGVLFILCFLFVVMLVRVDRQAFRQPYLPTDLLETACIALSGPPLTPYPGPFPTPRPQSIAVTHMDNEQDAESARVRHGGA</sequence>
<dbReference type="AlphaFoldDB" id="A0A2T3A6C1"/>
<keyword evidence="1" id="KW-1133">Transmembrane helix</keyword>
<keyword evidence="1" id="KW-0812">Transmembrane</keyword>
<keyword evidence="3" id="KW-1185">Reference proteome</keyword>
<reference evidence="2 3" key="1">
    <citation type="journal article" date="2018" name="Mycol. Prog.">
        <title>Coniella lustricola, a new species from submerged detritus.</title>
        <authorList>
            <person name="Raudabaugh D.B."/>
            <person name="Iturriaga T."/>
            <person name="Carver A."/>
            <person name="Mondo S."/>
            <person name="Pangilinan J."/>
            <person name="Lipzen A."/>
            <person name="He G."/>
            <person name="Amirebrahimi M."/>
            <person name="Grigoriev I.V."/>
            <person name="Miller A.N."/>
        </authorList>
    </citation>
    <scope>NUCLEOTIDE SEQUENCE [LARGE SCALE GENOMIC DNA]</scope>
    <source>
        <strain evidence="2 3">B22-T-1</strain>
    </source>
</reference>
<accession>A0A2T3A6C1</accession>
<dbReference type="EMBL" id="KZ678456">
    <property type="protein sequence ID" value="PSR83679.1"/>
    <property type="molecule type" value="Genomic_DNA"/>
</dbReference>
<evidence type="ECO:0000256" key="1">
    <source>
        <dbReference type="SAM" id="Phobius"/>
    </source>
</evidence>
<protein>
    <submittedName>
        <fullName evidence="2">Uncharacterized protein</fullName>
    </submittedName>
</protein>
<proteinExistence type="predicted"/>
<dbReference type="Proteomes" id="UP000241462">
    <property type="component" value="Unassembled WGS sequence"/>
</dbReference>
<evidence type="ECO:0000313" key="2">
    <source>
        <dbReference type="EMBL" id="PSR83679.1"/>
    </source>
</evidence>
<organism evidence="2 3">
    <name type="scientific">Coniella lustricola</name>
    <dbReference type="NCBI Taxonomy" id="2025994"/>
    <lineage>
        <taxon>Eukaryota</taxon>
        <taxon>Fungi</taxon>
        <taxon>Dikarya</taxon>
        <taxon>Ascomycota</taxon>
        <taxon>Pezizomycotina</taxon>
        <taxon>Sordariomycetes</taxon>
        <taxon>Sordariomycetidae</taxon>
        <taxon>Diaporthales</taxon>
        <taxon>Schizoparmaceae</taxon>
        <taxon>Coniella</taxon>
    </lineage>
</organism>
<feature type="transmembrane region" description="Helical" evidence="1">
    <location>
        <begin position="74"/>
        <end position="93"/>
    </location>
</feature>
<keyword evidence="1" id="KW-0472">Membrane</keyword>
<gene>
    <name evidence="2" type="ORF">BD289DRAFT_278093</name>
</gene>